<dbReference type="PANTHER" id="PTHR21308">
    <property type="entry name" value="PHYTANOYL-COA ALPHA-HYDROXYLASE"/>
    <property type="match status" value="1"/>
</dbReference>
<evidence type="ECO:0000313" key="6">
    <source>
        <dbReference type="Proteomes" id="UP001558652"/>
    </source>
</evidence>
<reference evidence="5 6" key="1">
    <citation type="submission" date="2024-07" db="EMBL/GenBank/DDBJ databases">
        <title>Chromosome-level genome assembly of the water stick insect Ranatra chinensis (Heteroptera: Nepidae).</title>
        <authorList>
            <person name="Liu X."/>
        </authorList>
    </citation>
    <scope>NUCLEOTIDE SEQUENCE [LARGE SCALE GENOMIC DNA]</scope>
    <source>
        <strain evidence="5">Cailab_2021Rc</strain>
        <tissue evidence="5">Muscle</tissue>
    </source>
</reference>
<gene>
    <name evidence="5" type="ORF">AAG570_010104</name>
</gene>
<comment type="similarity">
    <text evidence="1">Belongs to the PhyH family.</text>
</comment>
<dbReference type="EC" id="1.14.11.18" evidence="2"/>
<evidence type="ECO:0000256" key="2">
    <source>
        <dbReference type="ARBA" id="ARBA00034809"/>
    </source>
</evidence>
<dbReference type="EMBL" id="JBFDAA010000005">
    <property type="protein sequence ID" value="KAL1132147.1"/>
    <property type="molecule type" value="Genomic_DNA"/>
</dbReference>
<accession>A0ABD0YXR7</accession>
<keyword evidence="6" id="KW-1185">Reference proteome</keyword>
<organism evidence="5 6">
    <name type="scientific">Ranatra chinensis</name>
    <dbReference type="NCBI Taxonomy" id="642074"/>
    <lineage>
        <taxon>Eukaryota</taxon>
        <taxon>Metazoa</taxon>
        <taxon>Ecdysozoa</taxon>
        <taxon>Arthropoda</taxon>
        <taxon>Hexapoda</taxon>
        <taxon>Insecta</taxon>
        <taxon>Pterygota</taxon>
        <taxon>Neoptera</taxon>
        <taxon>Paraneoptera</taxon>
        <taxon>Hemiptera</taxon>
        <taxon>Heteroptera</taxon>
        <taxon>Panheteroptera</taxon>
        <taxon>Nepomorpha</taxon>
        <taxon>Nepidae</taxon>
        <taxon>Ranatrinae</taxon>
        <taxon>Ranatra</taxon>
    </lineage>
</organism>
<dbReference type="AlphaFoldDB" id="A0ABD0YXR7"/>
<dbReference type="InterPro" id="IPR047128">
    <property type="entry name" value="PhyH"/>
</dbReference>
<protein>
    <recommendedName>
        <fullName evidence="2">phytanoyl-CoA dioxygenase</fullName>
        <ecNumber evidence="2">1.14.11.18</ecNumber>
    </recommendedName>
    <alternativeName>
        <fullName evidence="3">Phytanic acid oxidase</fullName>
    </alternativeName>
    <alternativeName>
        <fullName evidence="4">Phytanoyl-CoA alpha-hydroxylase</fullName>
    </alternativeName>
</protein>
<dbReference type="SUPFAM" id="SSF51197">
    <property type="entry name" value="Clavaminate synthase-like"/>
    <property type="match status" value="1"/>
</dbReference>
<sequence length="285" mass="32547">NNPVLNHEQRWFYEKNGYILIRGLIEDELLNECSQHFIDICDGKVSKGNMVLMKDISLAKSNAKGQYLYNKAQDILFDEVFEKYISHEKLLDYVECFIGPNIKAVHSMLINKPPDSGLMTSRHPLHQDLYYFPFRPADRIVAAWTAMEKVTKDNGCLVVIPGSHRQFPGGTLLQHDYPNWEGGVNKAYHGIVGCDDYETVPLVMEKGDTVFFHPLLIHGSGTNITKGFRKAISCHYAAAECDYIDVTGTIQQKIADEIVDMAKRKGFKMTMKVSFYIRFYLCFLT</sequence>
<dbReference type="GO" id="GO:0048244">
    <property type="term" value="F:phytanoyl-CoA dioxygenase activity"/>
    <property type="evidence" value="ECO:0007669"/>
    <property type="project" value="UniProtKB-EC"/>
</dbReference>
<evidence type="ECO:0000313" key="5">
    <source>
        <dbReference type="EMBL" id="KAL1132147.1"/>
    </source>
</evidence>
<dbReference type="Pfam" id="PF05721">
    <property type="entry name" value="PhyH"/>
    <property type="match status" value="1"/>
</dbReference>
<evidence type="ECO:0000256" key="4">
    <source>
        <dbReference type="ARBA" id="ARBA00034924"/>
    </source>
</evidence>
<dbReference type="Proteomes" id="UP001558652">
    <property type="component" value="Unassembled WGS sequence"/>
</dbReference>
<proteinExistence type="inferred from homology"/>
<evidence type="ECO:0000256" key="1">
    <source>
        <dbReference type="ARBA" id="ARBA00005830"/>
    </source>
</evidence>
<dbReference type="PANTHER" id="PTHR21308:SF1">
    <property type="entry name" value="PHYTANOYL-COA DIOXYGENASE, PEROXISOMAL"/>
    <property type="match status" value="1"/>
</dbReference>
<evidence type="ECO:0000256" key="3">
    <source>
        <dbReference type="ARBA" id="ARBA00034921"/>
    </source>
</evidence>
<dbReference type="InterPro" id="IPR008775">
    <property type="entry name" value="Phytyl_CoA_dOase-like"/>
</dbReference>
<comment type="caution">
    <text evidence="5">The sequence shown here is derived from an EMBL/GenBank/DDBJ whole genome shotgun (WGS) entry which is preliminary data.</text>
</comment>
<name>A0ABD0YXR7_9HEMI</name>
<dbReference type="Gene3D" id="2.60.120.620">
    <property type="entry name" value="q2cbj1_9rhob like domain"/>
    <property type="match status" value="1"/>
</dbReference>
<feature type="non-terminal residue" evidence="5">
    <location>
        <position position="1"/>
    </location>
</feature>